<dbReference type="Proteomes" id="UP000002035">
    <property type="component" value="Unassembled WGS sequence"/>
</dbReference>
<name>C5FNR5_ARTOC</name>
<feature type="compositionally biased region" description="Low complexity" evidence="1">
    <location>
        <begin position="25"/>
        <end position="42"/>
    </location>
</feature>
<evidence type="ECO:0000313" key="2">
    <source>
        <dbReference type="EMBL" id="EEQ31768.1"/>
    </source>
</evidence>
<dbReference type="AlphaFoldDB" id="C5FNR5"/>
<proteinExistence type="predicted"/>
<feature type="region of interest" description="Disordered" evidence="1">
    <location>
        <begin position="1"/>
        <end position="80"/>
    </location>
</feature>
<dbReference type="EMBL" id="DS995704">
    <property type="protein sequence ID" value="EEQ31768.1"/>
    <property type="molecule type" value="Genomic_DNA"/>
</dbReference>
<dbReference type="RefSeq" id="XP_002846850.1">
    <property type="nucleotide sequence ID" value="XM_002846804.1"/>
</dbReference>
<feature type="region of interest" description="Disordered" evidence="1">
    <location>
        <begin position="125"/>
        <end position="159"/>
    </location>
</feature>
<organism evidence="2 3">
    <name type="scientific">Arthroderma otae (strain ATCC MYA-4605 / CBS 113480)</name>
    <name type="common">Microsporum canis</name>
    <dbReference type="NCBI Taxonomy" id="554155"/>
    <lineage>
        <taxon>Eukaryota</taxon>
        <taxon>Fungi</taxon>
        <taxon>Dikarya</taxon>
        <taxon>Ascomycota</taxon>
        <taxon>Pezizomycotina</taxon>
        <taxon>Eurotiomycetes</taxon>
        <taxon>Eurotiomycetidae</taxon>
        <taxon>Onygenales</taxon>
        <taxon>Arthrodermataceae</taxon>
        <taxon>Microsporum</taxon>
    </lineage>
</organism>
<dbReference type="OMA" id="RYEETAY"/>
<dbReference type="PANTHER" id="PTHR39610:SF1">
    <property type="match status" value="1"/>
</dbReference>
<evidence type="ECO:0000256" key="1">
    <source>
        <dbReference type="SAM" id="MobiDB-lite"/>
    </source>
</evidence>
<evidence type="ECO:0000313" key="3">
    <source>
        <dbReference type="Proteomes" id="UP000002035"/>
    </source>
</evidence>
<dbReference type="PANTHER" id="PTHR39610">
    <property type="entry name" value="BZIP DOMAIN-CONTAINING PROTEIN-RELATED"/>
    <property type="match status" value="1"/>
</dbReference>
<dbReference type="OrthoDB" id="5401654at2759"/>
<feature type="compositionally biased region" description="Low complexity" evidence="1">
    <location>
        <begin position="200"/>
        <end position="215"/>
    </location>
</feature>
<gene>
    <name evidence="2" type="ORF">MCYG_04587</name>
</gene>
<protein>
    <submittedName>
        <fullName evidence="2">Uncharacterized protein</fullName>
    </submittedName>
</protein>
<keyword evidence="3" id="KW-1185">Reference proteome</keyword>
<feature type="compositionally biased region" description="Polar residues" evidence="1">
    <location>
        <begin position="177"/>
        <end position="199"/>
    </location>
</feature>
<feature type="compositionally biased region" description="Gly residues" evidence="1">
    <location>
        <begin position="57"/>
        <end position="69"/>
    </location>
</feature>
<dbReference type="VEuPathDB" id="FungiDB:MCYG_04587"/>
<feature type="compositionally biased region" description="Basic and acidic residues" evidence="1">
    <location>
        <begin position="218"/>
        <end position="233"/>
    </location>
</feature>
<dbReference type="eggNOG" id="ENOG502SQZA">
    <property type="taxonomic scope" value="Eukaryota"/>
</dbReference>
<dbReference type="GeneID" id="9229965"/>
<dbReference type="HOGENOM" id="CLU_038508_1_0_1"/>
<accession>C5FNR5</accession>
<feature type="region of interest" description="Disordered" evidence="1">
    <location>
        <begin position="174"/>
        <end position="247"/>
    </location>
</feature>
<sequence length="278" mass="29858">MSPGLNIGSSGSLNDETAESEAAHPSQPGSSRSLSRSASRSMRPPPLPHSPSSSGVSGLGDNTGVGSGPGPLRHPRPMTISDIHLELEKEQEAVVNRLTRELSLLRAQTASVASTAFSASTNVNEQGDGVTYNAVSSPRTRSRHRSSSTLSSRSIGGTYVPGSAVAALTSIVPSRDNGASSSRQSIDLQRPSISREVSASSPRLPEVSSPLLLSPQCPEEHSRPSSTREHRSESVSSTSRYEEVARHRAELEVVKRENESLRRRVRELEKILRERRNV</sequence>
<reference evidence="3" key="1">
    <citation type="journal article" date="2012" name="MBio">
        <title>Comparative genome analysis of Trichophyton rubrum and related dermatophytes reveals candidate genes involved in infection.</title>
        <authorList>
            <person name="Martinez D.A."/>
            <person name="Oliver B.G."/>
            <person name="Graeser Y."/>
            <person name="Goldberg J.M."/>
            <person name="Li W."/>
            <person name="Martinez-Rossi N.M."/>
            <person name="Monod M."/>
            <person name="Shelest E."/>
            <person name="Barton R.C."/>
            <person name="Birch E."/>
            <person name="Brakhage A.A."/>
            <person name="Chen Z."/>
            <person name="Gurr S.J."/>
            <person name="Heiman D."/>
            <person name="Heitman J."/>
            <person name="Kosti I."/>
            <person name="Rossi A."/>
            <person name="Saif S."/>
            <person name="Samalova M."/>
            <person name="Saunders C.W."/>
            <person name="Shea T."/>
            <person name="Summerbell R.C."/>
            <person name="Xu J."/>
            <person name="Young S."/>
            <person name="Zeng Q."/>
            <person name="Birren B.W."/>
            <person name="Cuomo C.A."/>
            <person name="White T.C."/>
        </authorList>
    </citation>
    <scope>NUCLEOTIDE SEQUENCE [LARGE SCALE GENOMIC DNA]</scope>
    <source>
        <strain evidence="3">ATCC MYA-4605 / CBS 113480</strain>
    </source>
</reference>